<dbReference type="Pfam" id="PF00931">
    <property type="entry name" value="NB-ARC"/>
    <property type="match status" value="1"/>
</dbReference>
<keyword evidence="4" id="KW-0611">Plant defense</keyword>
<evidence type="ECO:0000259" key="9">
    <source>
        <dbReference type="Pfam" id="PF25019"/>
    </source>
</evidence>
<evidence type="ECO:0000259" key="6">
    <source>
        <dbReference type="Pfam" id="PF00931"/>
    </source>
</evidence>
<name>A0A061EJV2_THECC</name>
<dbReference type="PRINTS" id="PR00364">
    <property type="entry name" value="DISEASERSIST"/>
</dbReference>
<dbReference type="Pfam" id="PF18052">
    <property type="entry name" value="Rx_N"/>
    <property type="match status" value="1"/>
</dbReference>
<evidence type="ECO:0000259" key="7">
    <source>
        <dbReference type="Pfam" id="PF18052"/>
    </source>
</evidence>
<evidence type="ECO:0000256" key="4">
    <source>
        <dbReference type="ARBA" id="ARBA00022821"/>
    </source>
</evidence>
<dbReference type="eggNOG" id="KOG4658">
    <property type="taxonomic scope" value="Eukaryota"/>
</dbReference>
<dbReference type="InterPro" id="IPR058922">
    <property type="entry name" value="WHD_DRP"/>
</dbReference>
<dbReference type="SUPFAM" id="SSF52058">
    <property type="entry name" value="L domain-like"/>
    <property type="match status" value="2"/>
</dbReference>
<dbReference type="InterPro" id="IPR027417">
    <property type="entry name" value="P-loop_NTPase"/>
</dbReference>
<dbReference type="PANTHER" id="PTHR36766">
    <property type="entry name" value="PLANT BROAD-SPECTRUM MILDEW RESISTANCE PROTEIN RPW8"/>
    <property type="match status" value="1"/>
</dbReference>
<dbReference type="Pfam" id="PF25019">
    <property type="entry name" value="LRR_R13L1-DRL21"/>
    <property type="match status" value="1"/>
</dbReference>
<dbReference type="Gene3D" id="3.40.50.300">
    <property type="entry name" value="P-loop containing nucleotide triphosphate hydrolases"/>
    <property type="match status" value="1"/>
</dbReference>
<dbReference type="InterPro" id="IPR032675">
    <property type="entry name" value="LRR_dom_sf"/>
</dbReference>
<dbReference type="GO" id="GO:0043531">
    <property type="term" value="F:ADP binding"/>
    <property type="evidence" value="ECO:0007669"/>
    <property type="project" value="InterPro"/>
</dbReference>
<keyword evidence="2" id="KW-0677">Repeat</keyword>
<dbReference type="GO" id="GO:0005524">
    <property type="term" value="F:ATP binding"/>
    <property type="evidence" value="ECO:0007669"/>
    <property type="project" value="UniProtKB-KW"/>
</dbReference>
<accession>A0A061EJV2</accession>
<proteinExistence type="predicted"/>
<evidence type="ECO:0000313" key="11">
    <source>
        <dbReference type="Proteomes" id="UP000026915"/>
    </source>
</evidence>
<dbReference type="Proteomes" id="UP000026915">
    <property type="component" value="Chromosome 4"/>
</dbReference>
<dbReference type="Gene3D" id="3.80.10.10">
    <property type="entry name" value="Ribonuclease Inhibitor"/>
    <property type="match status" value="4"/>
</dbReference>
<feature type="domain" description="Disease resistance N-terminal" evidence="7">
    <location>
        <begin position="12"/>
        <end position="97"/>
    </location>
</feature>
<dbReference type="InterPro" id="IPR038005">
    <property type="entry name" value="RX-like_CC"/>
</dbReference>
<evidence type="ECO:0000259" key="8">
    <source>
        <dbReference type="Pfam" id="PF23559"/>
    </source>
</evidence>
<dbReference type="PANTHER" id="PTHR36766:SF51">
    <property type="entry name" value="DISEASE RESISTANCE RPP13-LIKE PROTEIN 1"/>
    <property type="match status" value="1"/>
</dbReference>
<dbReference type="Pfam" id="PF23559">
    <property type="entry name" value="WHD_DRP"/>
    <property type="match status" value="1"/>
</dbReference>
<dbReference type="Gene3D" id="1.10.10.10">
    <property type="entry name" value="Winged helix-like DNA-binding domain superfamily/Winged helix DNA-binding domain"/>
    <property type="match status" value="1"/>
</dbReference>
<dbReference type="InterPro" id="IPR036388">
    <property type="entry name" value="WH-like_DNA-bd_sf"/>
</dbReference>
<feature type="domain" description="R13L1/DRL21-like LRR repeat region" evidence="9">
    <location>
        <begin position="692"/>
        <end position="817"/>
    </location>
</feature>
<dbReference type="InterPro" id="IPR002182">
    <property type="entry name" value="NB-ARC"/>
</dbReference>
<dbReference type="InterPro" id="IPR042197">
    <property type="entry name" value="Apaf_helical"/>
</dbReference>
<evidence type="ECO:0000256" key="5">
    <source>
        <dbReference type="ARBA" id="ARBA00022840"/>
    </source>
</evidence>
<reference evidence="10 11" key="1">
    <citation type="journal article" date="2013" name="Genome Biol.">
        <title>The genome sequence of the most widely cultivated cacao type and its use to identify candidate genes regulating pod color.</title>
        <authorList>
            <person name="Motamayor J.C."/>
            <person name="Mockaitis K."/>
            <person name="Schmutz J."/>
            <person name="Haiminen N."/>
            <person name="Iii D.L."/>
            <person name="Cornejo O."/>
            <person name="Findley S.D."/>
            <person name="Zheng P."/>
            <person name="Utro F."/>
            <person name="Royaert S."/>
            <person name="Saski C."/>
            <person name="Jenkins J."/>
            <person name="Podicheti R."/>
            <person name="Zhao M."/>
            <person name="Scheffler B.E."/>
            <person name="Stack J.C."/>
            <person name="Feltus F.A."/>
            <person name="Mustiga G.M."/>
            <person name="Amores F."/>
            <person name="Phillips W."/>
            <person name="Marelli J.P."/>
            <person name="May G.D."/>
            <person name="Shapiro H."/>
            <person name="Ma J."/>
            <person name="Bustamante C.D."/>
            <person name="Schnell R.J."/>
            <person name="Main D."/>
            <person name="Gilbert D."/>
            <person name="Parida L."/>
            <person name="Kuhn D.N."/>
        </authorList>
    </citation>
    <scope>NUCLEOTIDE SEQUENCE [LARGE SCALE GENOMIC DNA]</scope>
    <source>
        <strain evidence="11">cv. Matina 1-6</strain>
    </source>
</reference>
<dbReference type="InParanoid" id="A0A061EJV2"/>
<dbReference type="Gene3D" id="1.20.5.4130">
    <property type="match status" value="1"/>
</dbReference>
<dbReference type="EMBL" id="CM001882">
    <property type="protein sequence ID" value="EOY02579.1"/>
    <property type="molecule type" value="Genomic_DNA"/>
</dbReference>
<organism evidence="10 11">
    <name type="scientific">Theobroma cacao</name>
    <name type="common">Cacao</name>
    <name type="synonym">Cocoa</name>
    <dbReference type="NCBI Taxonomy" id="3641"/>
    <lineage>
        <taxon>Eukaryota</taxon>
        <taxon>Viridiplantae</taxon>
        <taxon>Streptophyta</taxon>
        <taxon>Embryophyta</taxon>
        <taxon>Tracheophyta</taxon>
        <taxon>Spermatophyta</taxon>
        <taxon>Magnoliopsida</taxon>
        <taxon>eudicotyledons</taxon>
        <taxon>Gunneridae</taxon>
        <taxon>Pentapetalae</taxon>
        <taxon>rosids</taxon>
        <taxon>malvids</taxon>
        <taxon>Malvales</taxon>
        <taxon>Malvaceae</taxon>
        <taxon>Byttnerioideae</taxon>
        <taxon>Theobroma</taxon>
    </lineage>
</organism>
<dbReference type="CDD" id="cd14798">
    <property type="entry name" value="RX-CC_like"/>
    <property type="match status" value="1"/>
</dbReference>
<dbReference type="GO" id="GO:0006952">
    <property type="term" value="P:defense response"/>
    <property type="evidence" value="ECO:0007669"/>
    <property type="project" value="UniProtKB-KW"/>
</dbReference>
<dbReference type="SUPFAM" id="SSF52540">
    <property type="entry name" value="P-loop containing nucleoside triphosphate hydrolases"/>
    <property type="match status" value="1"/>
</dbReference>
<gene>
    <name evidence="10" type="ORF">TCM_017011</name>
</gene>
<keyword evidence="5" id="KW-0067">ATP-binding</keyword>
<evidence type="ECO:0000256" key="3">
    <source>
        <dbReference type="ARBA" id="ARBA00022741"/>
    </source>
</evidence>
<dbReference type="GO" id="GO:0051707">
    <property type="term" value="P:response to other organism"/>
    <property type="evidence" value="ECO:0007669"/>
    <property type="project" value="UniProtKB-ARBA"/>
</dbReference>
<dbReference type="InterPro" id="IPR056789">
    <property type="entry name" value="LRR_R13L1-DRL21"/>
</dbReference>
<dbReference type="Gramene" id="EOY02579">
    <property type="protein sequence ID" value="EOY02579"/>
    <property type="gene ID" value="TCM_017011"/>
</dbReference>
<protein>
    <submittedName>
        <fullName evidence="10">CC-NBS-LRR protein, putative</fullName>
    </submittedName>
</protein>
<feature type="domain" description="Disease resistance protein winged helix" evidence="8">
    <location>
        <begin position="434"/>
        <end position="499"/>
    </location>
</feature>
<evidence type="ECO:0000313" key="10">
    <source>
        <dbReference type="EMBL" id="EOY02579.1"/>
    </source>
</evidence>
<dbReference type="OMA" id="GKENDIR"/>
<dbReference type="HOGENOM" id="CLU_000837_8_8_1"/>
<evidence type="ECO:0000256" key="1">
    <source>
        <dbReference type="ARBA" id="ARBA00022614"/>
    </source>
</evidence>
<sequence length="1400" mass="159219">MAAGEPFLAGLLQVLLGRLASDELLDFPLHGVVQEKLKWRKMLSTIQDVLKDAETKQLTNGAAKMWMSDLRDLLYDAEDIVDEVATEALRCKLMAGRQATTREVHDQVPTKSTSLNAIAVQFTVSTGSRIDSITTRLDQISNRRTILGLEKIFGGMSSNAQKKPLTSCFPTQFSVYGRDEDKKKIVELVLRDRSSGGDFSVIPIVGMAGIGKTKLARLVYNDEALKDFDRKLWLDASDNDFDVAKEALLNICNCSWDLEGFYTLLRLREELSQKRFFVLLDNVHRENIAGQWEGLKFALMAGAPGSKVLVTTRDRNVAVIMGATDYVKLNPLTDNDCWSVFVDHALPNRHFETSRNLDLVRHKVVEKCKGSPLAARILGGLLYCEERHEWENVLNGNIWSLYGKENDIRPVLRLSYHYLPSHLKRCFAYSSLLKHYEFEDIELILLWMAEGLIQQGEENQRIQDLGHEYFQELLCRSLFQQSSGDSSPFFMHDLIIDLAEWAAGDLCFRLQCKLDDDKQSKVSKSARHSAYLRGRHDNHKRIEELYSVEWLRTFLPLQGKPNLDKGYLTSKALDLLPKLRCLRVLSLSGYYIRFLPESIGDLKHLRYLNLSYTTIRNLPESTSNLLNLQTLILKSCSCLKKRPANMYKLINLQYLDVSNVNSIEEMPMGMKELKNLCMLPAFVVGKNVGSGIGDLKKLKLIQESFSIKRLENVVDSQEASNAGLKDMSLKILSLKWSFKFDNSRDETVETDVIEKLQPSTKLEKLSIECYGGTKFPIWLGDSSFSHMVHLQLDNCERCISFLPLGQLPSLKDLCIRRLSAVKGLGPEFYRKAVLEPFPALQTLEFEDMQEWKDWRFSSNVANTEFPRLCELTISNCPKLSGKLPSYLPSLEKLVIRQCEQLVVTIPSPPMLSELKIEGCKEVVQTSTVDFNTLDLMQLSNIPKLTCLTEGFMQGLKKVNNLKLSLCKDLMSLWSLHFVRYLEISSFSPLISLETEEDANKKLQLGIPFSVECLTLNCCERFEKLRKAFPNFACLRELYITWYKGRVLFRESILPPSLRKLAIKDCFGLQCLLDEEENINTRNTCLLKELIIKSCPLLTCLSARGELLVTLQYLKISLCTRLKEVTSGGKLPSALKHLDIYGCTELESISKRFQKDSFLEYISILDCGNLKSLPECLYNLNNLKIFYIGSAWTFVSFPEGGFPAANLILLWIGCCHKLETLPNCFHNLTSLQRLVIGGCPSITSFPDKGFPPNLTSVEITGPEICKPLFHWGLHKLKSLKELIISGCQDVESFPQEEIGMKLPTCLTRLDIEDFPNLRYLSSRGFRYLNSLASLSISDCPKLTSLPKDGLPPSLLVLCIRNCPLLEQHCNRNKGLERFKIAHIPHVNIGYRFIHDHEQEWK</sequence>
<dbReference type="Gene3D" id="1.10.8.430">
    <property type="entry name" value="Helical domain of apoptotic protease-activating factors"/>
    <property type="match status" value="1"/>
</dbReference>
<feature type="domain" description="NB-ARC" evidence="6">
    <location>
        <begin position="191"/>
        <end position="348"/>
    </location>
</feature>
<dbReference type="InterPro" id="IPR041118">
    <property type="entry name" value="Rx_N"/>
</dbReference>
<evidence type="ECO:0000256" key="2">
    <source>
        <dbReference type="ARBA" id="ARBA00022737"/>
    </source>
</evidence>
<keyword evidence="1" id="KW-0433">Leucine-rich repeat</keyword>
<keyword evidence="11" id="KW-1185">Reference proteome</keyword>
<keyword evidence="3" id="KW-0547">Nucleotide-binding</keyword>